<dbReference type="AlphaFoldDB" id="A0A370HIP7"/>
<dbReference type="OrthoDB" id="8020434at2"/>
<organism evidence="1 2">
    <name type="scientific">Microvirga subterranea</name>
    <dbReference type="NCBI Taxonomy" id="186651"/>
    <lineage>
        <taxon>Bacteria</taxon>
        <taxon>Pseudomonadati</taxon>
        <taxon>Pseudomonadota</taxon>
        <taxon>Alphaproteobacteria</taxon>
        <taxon>Hyphomicrobiales</taxon>
        <taxon>Methylobacteriaceae</taxon>
        <taxon>Microvirga</taxon>
    </lineage>
</organism>
<reference evidence="1 2" key="1">
    <citation type="submission" date="2018-07" db="EMBL/GenBank/DDBJ databases">
        <title>Genomic Encyclopedia of Type Strains, Phase IV (KMG-IV): sequencing the most valuable type-strain genomes for metagenomic binning, comparative biology and taxonomic classification.</title>
        <authorList>
            <person name="Goeker M."/>
        </authorList>
    </citation>
    <scope>NUCLEOTIDE SEQUENCE [LARGE SCALE GENOMIC DNA]</scope>
    <source>
        <strain evidence="1 2">DSM 14364</strain>
    </source>
</reference>
<dbReference type="RefSeq" id="WP_147282446.1">
    <property type="nucleotide sequence ID" value="NZ_QQBB01000007.1"/>
</dbReference>
<name>A0A370HIP7_9HYPH</name>
<dbReference type="EMBL" id="QQBB01000007">
    <property type="protein sequence ID" value="RDI57327.1"/>
    <property type="molecule type" value="Genomic_DNA"/>
</dbReference>
<accession>A0A370HIP7</accession>
<dbReference type="Proteomes" id="UP000254925">
    <property type="component" value="Unassembled WGS sequence"/>
</dbReference>
<comment type="caution">
    <text evidence="1">The sequence shown here is derived from an EMBL/GenBank/DDBJ whole genome shotgun (WGS) entry which is preliminary data.</text>
</comment>
<sequence>MYTFRKAAPARSVMFLVSYDDARTAYLWVDNPVQAGDTRAVDLIARAQQEQGTLPRGKITSIRRIR</sequence>
<evidence type="ECO:0000313" key="2">
    <source>
        <dbReference type="Proteomes" id="UP000254925"/>
    </source>
</evidence>
<gene>
    <name evidence="1" type="ORF">DES45_107246</name>
</gene>
<proteinExistence type="predicted"/>
<evidence type="ECO:0000313" key="1">
    <source>
        <dbReference type="EMBL" id="RDI57327.1"/>
    </source>
</evidence>
<protein>
    <submittedName>
        <fullName evidence="1">Uncharacterized protein</fullName>
    </submittedName>
</protein>
<keyword evidence="2" id="KW-1185">Reference proteome</keyword>